<proteinExistence type="predicted"/>
<gene>
    <name evidence="2" type="ORF">E1301_Tti014665</name>
</gene>
<keyword evidence="3" id="KW-1185">Reference proteome</keyword>
<evidence type="ECO:0000313" key="2">
    <source>
        <dbReference type="EMBL" id="KAA0722285.1"/>
    </source>
</evidence>
<feature type="region of interest" description="Disordered" evidence="1">
    <location>
        <begin position="23"/>
        <end position="43"/>
    </location>
</feature>
<accession>A0A5A9PKF3</accession>
<protein>
    <submittedName>
        <fullName evidence="2">Uncharacterized protein</fullName>
    </submittedName>
</protein>
<dbReference type="Proteomes" id="UP000324632">
    <property type="component" value="Chromosome 4"/>
</dbReference>
<sequence length="405" mass="45512">MAGVGCYNSSYFSLLPGARRSVPDGNSLRLQEPLGGHTEEGQAGNNQAQCSWLSCSLSRPLPLNIPVPVCVTVMAVIRQECPALPPRPPCSWMKPPSQPSSPETLAFTKCVPADVVHSVHTFDWLESTTSRFPPSFSHTILQAQTSCDRRRPKKEHLSKVAGFDIAFVFRNLSFMSFLSCSLGPICPPRFFCHSFQHRGGHQTFAAVFSHQLIGCGPLWSSSRSERKPSPHPMHKTHSATYQHWRGEQLEPGMFKDYREEFLELSHLVPWNDATLETIFWNGLDDNQQVVLPSLLHHLCMVLLFLWPRLWTIKTSLLHKNPSQLQSSEDQRSSSQIIFLPQNSAQIHIHSFGGSQIPFLPMDLPQFLNPVQFKLNLSLLQRSVSSLLQAYVKSPLQSSIKSPLQS</sequence>
<name>A0A5A9PKF3_9TELE</name>
<evidence type="ECO:0000313" key="3">
    <source>
        <dbReference type="Proteomes" id="UP000324632"/>
    </source>
</evidence>
<reference evidence="2 3" key="1">
    <citation type="journal article" date="2019" name="Mol. Ecol. Resour.">
        <title>Chromosome-level genome assembly of Triplophysa tibetana, a fish adapted to the harsh high-altitude environment of the Tibetan Plateau.</title>
        <authorList>
            <person name="Yang X."/>
            <person name="Liu H."/>
            <person name="Ma Z."/>
            <person name="Zou Y."/>
            <person name="Zou M."/>
            <person name="Mao Y."/>
            <person name="Li X."/>
            <person name="Wang H."/>
            <person name="Chen T."/>
            <person name="Wang W."/>
            <person name="Yang R."/>
        </authorList>
    </citation>
    <scope>NUCLEOTIDE SEQUENCE [LARGE SCALE GENOMIC DNA]</scope>
    <source>
        <strain evidence="2">TTIB1903HZAU</strain>
        <tissue evidence="2">Muscle</tissue>
    </source>
</reference>
<dbReference type="EMBL" id="SOYY01000004">
    <property type="protein sequence ID" value="KAA0722285.1"/>
    <property type="molecule type" value="Genomic_DNA"/>
</dbReference>
<organism evidence="2 3">
    <name type="scientific">Triplophysa tibetana</name>
    <dbReference type="NCBI Taxonomy" id="1572043"/>
    <lineage>
        <taxon>Eukaryota</taxon>
        <taxon>Metazoa</taxon>
        <taxon>Chordata</taxon>
        <taxon>Craniata</taxon>
        <taxon>Vertebrata</taxon>
        <taxon>Euteleostomi</taxon>
        <taxon>Actinopterygii</taxon>
        <taxon>Neopterygii</taxon>
        <taxon>Teleostei</taxon>
        <taxon>Ostariophysi</taxon>
        <taxon>Cypriniformes</taxon>
        <taxon>Nemacheilidae</taxon>
        <taxon>Triplophysa</taxon>
    </lineage>
</organism>
<dbReference type="AlphaFoldDB" id="A0A5A9PKF3"/>
<evidence type="ECO:0000256" key="1">
    <source>
        <dbReference type="SAM" id="MobiDB-lite"/>
    </source>
</evidence>
<comment type="caution">
    <text evidence="2">The sequence shown here is derived from an EMBL/GenBank/DDBJ whole genome shotgun (WGS) entry which is preliminary data.</text>
</comment>